<dbReference type="GO" id="GO:0000902">
    <property type="term" value="P:cell morphogenesis"/>
    <property type="evidence" value="ECO:0007669"/>
    <property type="project" value="InterPro"/>
</dbReference>
<proteinExistence type="inferred from homology"/>
<keyword evidence="3" id="KW-0547">Nucleotide-binding</keyword>
<keyword evidence="4" id="KW-0067">ATP-binding</keyword>
<comment type="similarity">
    <text evidence="6">Belongs to the FtsA/MreB family.</text>
</comment>
<evidence type="ECO:0000256" key="6">
    <source>
        <dbReference type="ARBA" id="ARBA00023458"/>
    </source>
</evidence>
<dbReference type="Proteomes" id="UP000295157">
    <property type="component" value="Unassembled WGS sequence"/>
</dbReference>
<dbReference type="Gene3D" id="3.30.420.40">
    <property type="match status" value="2"/>
</dbReference>
<dbReference type="InterPro" id="IPR004753">
    <property type="entry name" value="MreB"/>
</dbReference>
<comment type="caution">
    <text evidence="7">The sequence shown here is derived from an EMBL/GenBank/DDBJ whole genome shotgun (WGS) entry which is preliminary data.</text>
</comment>
<dbReference type="EMBL" id="SMJZ01000143">
    <property type="protein sequence ID" value="TDC02044.1"/>
    <property type="molecule type" value="Genomic_DNA"/>
</dbReference>
<evidence type="ECO:0000256" key="5">
    <source>
        <dbReference type="ARBA" id="ARBA00022960"/>
    </source>
</evidence>
<organism evidence="7 8">
    <name type="scientific">Nonomuraea longispora</name>
    <dbReference type="NCBI Taxonomy" id="1848320"/>
    <lineage>
        <taxon>Bacteria</taxon>
        <taxon>Bacillati</taxon>
        <taxon>Actinomycetota</taxon>
        <taxon>Actinomycetes</taxon>
        <taxon>Streptosporangiales</taxon>
        <taxon>Streptosporangiaceae</taxon>
        <taxon>Nonomuraea</taxon>
    </lineage>
</organism>
<evidence type="ECO:0000256" key="2">
    <source>
        <dbReference type="ARBA" id="ARBA00022490"/>
    </source>
</evidence>
<dbReference type="InterPro" id="IPR043129">
    <property type="entry name" value="ATPase_NBD"/>
</dbReference>
<dbReference type="GO" id="GO:0005737">
    <property type="term" value="C:cytoplasm"/>
    <property type="evidence" value="ECO:0007669"/>
    <property type="project" value="UniProtKB-SubCell"/>
</dbReference>
<dbReference type="RefSeq" id="WP_132337427.1">
    <property type="nucleotide sequence ID" value="NZ_SMJZ01000143.1"/>
</dbReference>
<evidence type="ECO:0000313" key="7">
    <source>
        <dbReference type="EMBL" id="TDC02044.1"/>
    </source>
</evidence>
<evidence type="ECO:0000256" key="1">
    <source>
        <dbReference type="ARBA" id="ARBA00004496"/>
    </source>
</evidence>
<dbReference type="PRINTS" id="PR01652">
    <property type="entry name" value="SHAPEPROTEIN"/>
</dbReference>
<keyword evidence="8" id="KW-1185">Reference proteome</keyword>
<dbReference type="GO" id="GO:0008360">
    <property type="term" value="P:regulation of cell shape"/>
    <property type="evidence" value="ECO:0007669"/>
    <property type="project" value="UniProtKB-KW"/>
</dbReference>
<gene>
    <name evidence="7" type="ORF">E1267_30240</name>
</gene>
<evidence type="ECO:0000256" key="3">
    <source>
        <dbReference type="ARBA" id="ARBA00022741"/>
    </source>
</evidence>
<keyword evidence="2" id="KW-0963">Cytoplasm</keyword>
<dbReference type="SUPFAM" id="SSF53067">
    <property type="entry name" value="Actin-like ATPase domain"/>
    <property type="match status" value="1"/>
</dbReference>
<dbReference type="GO" id="GO:0005524">
    <property type="term" value="F:ATP binding"/>
    <property type="evidence" value="ECO:0007669"/>
    <property type="project" value="UniProtKB-KW"/>
</dbReference>
<name>A0A4R4N2I0_9ACTN</name>
<evidence type="ECO:0000313" key="8">
    <source>
        <dbReference type="Proteomes" id="UP000295157"/>
    </source>
</evidence>
<accession>A0A4R4N2I0</accession>
<comment type="subcellular location">
    <subcellularLocation>
        <location evidence="1">Cytoplasm</location>
    </subcellularLocation>
</comment>
<dbReference type="InterPro" id="IPR056546">
    <property type="entry name" value="MreB_MamK-like"/>
</dbReference>
<evidence type="ECO:0008006" key="9">
    <source>
        <dbReference type="Google" id="ProtNLM"/>
    </source>
</evidence>
<dbReference type="OrthoDB" id="3471776at2"/>
<dbReference type="PANTHER" id="PTHR42749:SF1">
    <property type="entry name" value="CELL SHAPE-DETERMINING PROTEIN MREB"/>
    <property type="match status" value="1"/>
</dbReference>
<sequence length="268" mass="27614">MAELESAPTLQRTRHGRVALDLGTAHTRALTSSGVAVADRPSAVVASRSIAGVADPVRPIRHGMVADPGACLRLVRLVLRDVQTAGDGSMEQVVVGVPVAASPSDRRAVRTAVSEAAGCGVTLVEEPLAAAVGVGLDVTDSRPFLLLDVGAGIVEVVAIRDGVISEAMAIQLGATTNAGLLPYVLDAVVDMTAVLLRRLPPQVRTAVRGNGLTVTGGGALQARLLHRLDAALRIPVSTPPEPQNATVRGLMRLCLMPALASRIAARGR</sequence>
<evidence type="ECO:0000256" key="4">
    <source>
        <dbReference type="ARBA" id="ARBA00022840"/>
    </source>
</evidence>
<reference evidence="7 8" key="1">
    <citation type="submission" date="2019-02" db="EMBL/GenBank/DDBJ databases">
        <title>Draft genome sequences of novel Actinobacteria.</title>
        <authorList>
            <person name="Sahin N."/>
            <person name="Ay H."/>
            <person name="Saygin H."/>
        </authorList>
    </citation>
    <scope>NUCLEOTIDE SEQUENCE [LARGE SCALE GENOMIC DNA]</scope>
    <source>
        <strain evidence="7 8">KC201</strain>
    </source>
</reference>
<keyword evidence="5" id="KW-0133">Cell shape</keyword>
<dbReference type="PANTHER" id="PTHR42749">
    <property type="entry name" value="CELL SHAPE-DETERMINING PROTEIN MREB"/>
    <property type="match status" value="1"/>
</dbReference>
<dbReference type="AlphaFoldDB" id="A0A4R4N2I0"/>
<protein>
    <recommendedName>
        <fullName evidence="9">Rod shape-determining protein</fullName>
    </recommendedName>
</protein>
<dbReference type="Pfam" id="PF06723">
    <property type="entry name" value="MreB_Mbl"/>
    <property type="match status" value="2"/>
</dbReference>